<dbReference type="PIRSF" id="PIRSF006066">
    <property type="entry name" value="HI0050"/>
    <property type="match status" value="1"/>
</dbReference>
<keyword evidence="4 7" id="KW-0812">Transmembrane</keyword>
<comment type="caution">
    <text evidence="7">Lacks conserved residue(s) required for the propagation of feature annotation.</text>
</comment>
<dbReference type="GO" id="GO:0022857">
    <property type="term" value="F:transmembrane transporter activity"/>
    <property type="evidence" value="ECO:0007669"/>
    <property type="project" value="UniProtKB-UniRule"/>
</dbReference>
<evidence type="ECO:0000256" key="5">
    <source>
        <dbReference type="ARBA" id="ARBA00022989"/>
    </source>
</evidence>
<dbReference type="PANTHER" id="PTHR33362:SF5">
    <property type="entry name" value="C4-DICARBOXYLATE TRAP TRANSPORTER LARGE PERMEASE PROTEIN DCTM"/>
    <property type="match status" value="1"/>
</dbReference>
<evidence type="ECO:0000256" key="7">
    <source>
        <dbReference type="RuleBase" id="RU369079"/>
    </source>
</evidence>
<evidence type="ECO:0000256" key="3">
    <source>
        <dbReference type="ARBA" id="ARBA00022519"/>
    </source>
</evidence>
<reference evidence="9 10" key="1">
    <citation type="submission" date="2016-06" db="EMBL/GenBank/DDBJ databases">
        <title>Complete genome sequence of a deep-branching marine Gamma Proteobacterium Woeseia oceani type strain XK5.</title>
        <authorList>
            <person name="Mu D."/>
            <person name="Du Z."/>
        </authorList>
    </citation>
    <scope>NUCLEOTIDE SEQUENCE [LARGE SCALE GENOMIC DNA]</scope>
    <source>
        <strain evidence="9 10">XK5</strain>
    </source>
</reference>
<comment type="similarity">
    <text evidence="7">Belongs to the TRAP transporter large permease family.</text>
</comment>
<feature type="transmembrane region" description="Helical" evidence="7">
    <location>
        <begin position="387"/>
        <end position="408"/>
    </location>
</feature>
<evidence type="ECO:0000313" key="9">
    <source>
        <dbReference type="EMBL" id="ANO53163.1"/>
    </source>
</evidence>
<dbReference type="RefSeq" id="WP_068619215.1">
    <property type="nucleotide sequence ID" value="NZ_CP016268.1"/>
</dbReference>
<keyword evidence="2" id="KW-1003">Cell membrane</keyword>
<evidence type="ECO:0000259" key="8">
    <source>
        <dbReference type="Pfam" id="PF06808"/>
    </source>
</evidence>
<evidence type="ECO:0000313" key="10">
    <source>
        <dbReference type="Proteomes" id="UP000092695"/>
    </source>
</evidence>
<feature type="transmembrane region" description="Helical" evidence="7">
    <location>
        <begin position="308"/>
        <end position="339"/>
    </location>
</feature>
<keyword evidence="7" id="KW-0813">Transport</keyword>
<feature type="transmembrane region" description="Helical" evidence="7">
    <location>
        <begin position="86"/>
        <end position="119"/>
    </location>
</feature>
<evidence type="ECO:0000256" key="1">
    <source>
        <dbReference type="ARBA" id="ARBA00004429"/>
    </source>
</evidence>
<comment type="subunit">
    <text evidence="7">The complex comprises the extracytoplasmic solute receptor protein and the two transmembrane proteins.</text>
</comment>
<comment type="function">
    <text evidence="7">Part of the tripartite ATP-independent periplasmic (TRAP) transport system.</text>
</comment>
<accession>A0A193LL68</accession>
<dbReference type="Proteomes" id="UP000092695">
    <property type="component" value="Chromosome"/>
</dbReference>
<dbReference type="OrthoDB" id="9796052at2"/>
<feature type="transmembrane region" description="Helical" evidence="7">
    <location>
        <begin position="43"/>
        <end position="65"/>
    </location>
</feature>
<feature type="transmembrane region" description="Helical" evidence="7">
    <location>
        <begin position="266"/>
        <end position="288"/>
    </location>
</feature>
<proteinExistence type="inferred from homology"/>
<keyword evidence="3 7" id="KW-0997">Cell inner membrane</keyword>
<dbReference type="AlphaFoldDB" id="A0A193LL68"/>
<dbReference type="InterPro" id="IPR004681">
    <property type="entry name" value="TRAP_DctM"/>
</dbReference>
<protein>
    <recommendedName>
        <fullName evidence="7">TRAP transporter large permease protein</fullName>
    </recommendedName>
</protein>
<feature type="transmembrane region" description="Helical" evidence="7">
    <location>
        <begin position="131"/>
        <end position="154"/>
    </location>
</feature>
<sequence>MALSVLLVILAVIGAPLFAVIAGSAMLGYYREGIDLMAIAIEVLGIASMPFLSAIPLFTFAGYLLSESNAPRRLVRLTGALLGWMPGGLALVSLAACAFFTAFTGASGVTIIALGAILYPALRQDGYPDNFNLGLVTTSGSLGLLFAPSLPLILYGIVAEVSIDDLFRAGVLPGLLMLAMLSGWSLWVNRANRKPLASFSMKEVGGALWESKWELPLPVVVLGGIYSGYFAVSEAAAITALYVLIVEVLILREISFGKLPEVMRESMLLVGGILIILGVSLASTNYMIDAGVPQKLLSIVTELVSSPASFLALLLVFLLVLGAILDIFSAIVLVVPLILPIASQYGINEVHLGIVFLAAMQLGYLTPPVGLNLFIASYRFEKPIMTVYAATFPFLLILMLSVLIITYWSDLSLLLL</sequence>
<keyword evidence="5 7" id="KW-1133">Transmembrane helix</keyword>
<evidence type="ECO:0000256" key="6">
    <source>
        <dbReference type="ARBA" id="ARBA00023136"/>
    </source>
</evidence>
<feature type="domain" description="TRAP C4-dicarboxylate transport system permease DctM subunit" evidence="8">
    <location>
        <begin position="5"/>
        <end position="408"/>
    </location>
</feature>
<dbReference type="GO" id="GO:0005886">
    <property type="term" value="C:plasma membrane"/>
    <property type="evidence" value="ECO:0007669"/>
    <property type="project" value="UniProtKB-SubCell"/>
</dbReference>
<feature type="transmembrane region" description="Helical" evidence="7">
    <location>
        <begin position="166"/>
        <end position="187"/>
    </location>
</feature>
<dbReference type="EMBL" id="CP016268">
    <property type="protein sequence ID" value="ANO53163.1"/>
    <property type="molecule type" value="Genomic_DNA"/>
</dbReference>
<gene>
    <name evidence="9" type="ORF">BA177_10645</name>
</gene>
<dbReference type="Pfam" id="PF06808">
    <property type="entry name" value="DctM"/>
    <property type="match status" value="1"/>
</dbReference>
<dbReference type="InterPro" id="IPR010656">
    <property type="entry name" value="DctM"/>
</dbReference>
<feature type="transmembrane region" description="Helical" evidence="7">
    <location>
        <begin position="219"/>
        <end position="245"/>
    </location>
</feature>
<name>A0A193LL68_9GAMM</name>
<organism evidence="9 10">
    <name type="scientific">Woeseia oceani</name>
    <dbReference type="NCBI Taxonomy" id="1548547"/>
    <lineage>
        <taxon>Bacteria</taxon>
        <taxon>Pseudomonadati</taxon>
        <taxon>Pseudomonadota</taxon>
        <taxon>Gammaproteobacteria</taxon>
        <taxon>Woeseiales</taxon>
        <taxon>Woeseiaceae</taxon>
        <taxon>Woeseia</taxon>
    </lineage>
</organism>
<dbReference type="NCBIfam" id="TIGR00786">
    <property type="entry name" value="dctM"/>
    <property type="match status" value="1"/>
</dbReference>
<comment type="subcellular location">
    <subcellularLocation>
        <location evidence="1 7">Cell inner membrane</location>
        <topology evidence="1 7">Multi-pass membrane protein</topology>
    </subcellularLocation>
</comment>
<evidence type="ECO:0000256" key="2">
    <source>
        <dbReference type="ARBA" id="ARBA00022475"/>
    </source>
</evidence>
<dbReference type="KEGG" id="woc:BA177_10645"/>
<dbReference type="STRING" id="1548547.BA177_10645"/>
<keyword evidence="6 7" id="KW-0472">Membrane</keyword>
<feature type="transmembrane region" description="Helical" evidence="7">
    <location>
        <begin position="351"/>
        <end position="375"/>
    </location>
</feature>
<evidence type="ECO:0000256" key="4">
    <source>
        <dbReference type="ARBA" id="ARBA00022692"/>
    </source>
</evidence>
<keyword evidence="10" id="KW-1185">Reference proteome</keyword>
<dbReference type="PANTHER" id="PTHR33362">
    <property type="entry name" value="SIALIC ACID TRAP TRANSPORTER PERMEASE PROTEIN SIAT-RELATED"/>
    <property type="match status" value="1"/>
</dbReference>